<evidence type="ECO:0000256" key="3">
    <source>
        <dbReference type="ARBA" id="ARBA00022475"/>
    </source>
</evidence>
<dbReference type="InterPro" id="IPR023408">
    <property type="entry name" value="MscS_beta-dom_sf"/>
</dbReference>
<feature type="transmembrane region" description="Helical" evidence="7">
    <location>
        <begin position="299"/>
        <end position="316"/>
    </location>
</feature>
<dbReference type="GO" id="GO:0008381">
    <property type="term" value="F:mechanosensitive monoatomic ion channel activity"/>
    <property type="evidence" value="ECO:0007669"/>
    <property type="project" value="InterPro"/>
</dbReference>
<evidence type="ECO:0000259" key="9">
    <source>
        <dbReference type="Pfam" id="PF00924"/>
    </source>
</evidence>
<dbReference type="SUPFAM" id="SSF82689">
    <property type="entry name" value="Mechanosensitive channel protein MscS (YggB), C-terminal domain"/>
    <property type="match status" value="1"/>
</dbReference>
<feature type="transmembrane region" description="Helical" evidence="7">
    <location>
        <begin position="111"/>
        <end position="131"/>
    </location>
</feature>
<dbReference type="PANTHER" id="PTHR30460:SF0">
    <property type="entry name" value="MODERATE CONDUCTANCE MECHANOSENSITIVE CHANNEL YBIO"/>
    <property type="match status" value="1"/>
</dbReference>
<dbReference type="InterPro" id="IPR011014">
    <property type="entry name" value="MscS_channel_TM-2"/>
</dbReference>
<dbReference type="Pfam" id="PF21088">
    <property type="entry name" value="MS_channel_1st"/>
    <property type="match status" value="1"/>
</dbReference>
<keyword evidence="8" id="KW-0732">Signal</keyword>
<keyword evidence="12" id="KW-1185">Reference proteome</keyword>
<dbReference type="Gene3D" id="1.10.287.1260">
    <property type="match status" value="1"/>
</dbReference>
<dbReference type="Pfam" id="PF00924">
    <property type="entry name" value="MS_channel_2nd"/>
    <property type="match status" value="1"/>
</dbReference>
<feature type="transmembrane region" description="Helical" evidence="7">
    <location>
        <begin position="459"/>
        <end position="476"/>
    </location>
</feature>
<sequence length="660" mass="72400">MRWKFAVMAAATCVVVPATAAWAQAAKIFGTGSTTFGTFLTTLSERLDHTVTHIPKLVRYLVALPQQFDLATVLLLAAIVIGGLTAEYLTRQALQRMRHGIFARHGGESPLRAFLHAALLDGLALLALMVVGRFVVGQVGDPDSIPGKVAHQVLIALLYWRGFNFIFRAWLHPTAPEGRIAPVDDATAQRLLVGLNFVILIPLVARHIVMFMAVTQAGSNVISTAIIFTVPFFGACQVYVIWRWRRDMAAWLSGMVSKTDLFRALKLAMAEEWWIGGIAFYTVTALSAIYAAITERADAMRGLAVVESMLILLLLLETLVHRRTRHLTTEVPTVGEVLASCLRLAVRLLALVVAIPAILIDALGIMTPEEWAPHQNAMKLAALSTLAAFVLWRIVKYRMDRYIADNPLPAAGFDAQAEEDQPASASRLRTIMPVLRMTAGITILVLATLLVMSELGINITPLIAGASVLGLAVSFGSQSLVRDIVSGVFFLAEDSFRVGEYIDATKVKGTVEGFSIRSIRLRHQNGQLHIVPFGQLTHITNFSRDWTTVKFNLAFALETDVELLRKTVKKIGLDMMNEPAFAKELLQPLKMQGIVDIKDASLIVRFKFTARPNNPSLIQRTAIRRLFESLPKLGIAFAKPPYAMMGFGGFDAAARAQAAQ</sequence>
<feature type="transmembrane region" description="Helical" evidence="7">
    <location>
        <begin position="377"/>
        <end position="395"/>
    </location>
</feature>
<evidence type="ECO:0000256" key="8">
    <source>
        <dbReference type="SAM" id="SignalP"/>
    </source>
</evidence>
<keyword evidence="6 7" id="KW-0472">Membrane</keyword>
<dbReference type="InterPro" id="IPR010920">
    <property type="entry name" value="LSM_dom_sf"/>
</dbReference>
<dbReference type="EMBL" id="FUWJ01000005">
    <property type="protein sequence ID" value="SKA15742.1"/>
    <property type="molecule type" value="Genomic_DNA"/>
</dbReference>
<dbReference type="InterPro" id="IPR045276">
    <property type="entry name" value="YbiO_bact"/>
</dbReference>
<dbReference type="InterPro" id="IPR011066">
    <property type="entry name" value="MscS_channel_C_sf"/>
</dbReference>
<comment type="similarity">
    <text evidence="2">Belongs to the MscS (TC 1.A.23) family.</text>
</comment>
<name>A0A1T4RIC7_9HYPH</name>
<dbReference type="AlphaFoldDB" id="A0A1T4RIC7"/>
<feature type="signal peptide" evidence="8">
    <location>
        <begin position="1"/>
        <end position="20"/>
    </location>
</feature>
<feature type="transmembrane region" description="Helical" evidence="7">
    <location>
        <begin position="434"/>
        <end position="453"/>
    </location>
</feature>
<dbReference type="SUPFAM" id="SSF50182">
    <property type="entry name" value="Sm-like ribonucleoproteins"/>
    <property type="match status" value="1"/>
</dbReference>
<dbReference type="GO" id="GO:0005886">
    <property type="term" value="C:plasma membrane"/>
    <property type="evidence" value="ECO:0007669"/>
    <property type="project" value="UniProtKB-SubCell"/>
</dbReference>
<evidence type="ECO:0000256" key="6">
    <source>
        <dbReference type="ARBA" id="ARBA00023136"/>
    </source>
</evidence>
<dbReference type="InterPro" id="IPR049142">
    <property type="entry name" value="MS_channel_1st"/>
</dbReference>
<dbReference type="InterPro" id="IPR006685">
    <property type="entry name" value="MscS_channel_2nd"/>
</dbReference>
<dbReference type="STRING" id="225324.SAMN02745126_03833"/>
<evidence type="ECO:0000313" key="11">
    <source>
        <dbReference type="EMBL" id="SKA15742.1"/>
    </source>
</evidence>
<reference evidence="12" key="1">
    <citation type="submission" date="2017-02" db="EMBL/GenBank/DDBJ databases">
        <authorList>
            <person name="Varghese N."/>
            <person name="Submissions S."/>
        </authorList>
    </citation>
    <scope>NUCLEOTIDE SEQUENCE [LARGE SCALE GENOMIC DNA]</scope>
    <source>
        <strain evidence="12">ATCC 27094</strain>
    </source>
</reference>
<dbReference type="PANTHER" id="PTHR30460">
    <property type="entry name" value="MODERATE CONDUCTANCE MECHANOSENSITIVE CHANNEL YBIO"/>
    <property type="match status" value="1"/>
</dbReference>
<protein>
    <submittedName>
        <fullName evidence="11">Small-conductance mechanosensitive channel</fullName>
    </submittedName>
</protein>
<evidence type="ECO:0000256" key="4">
    <source>
        <dbReference type="ARBA" id="ARBA00022692"/>
    </source>
</evidence>
<evidence type="ECO:0000256" key="2">
    <source>
        <dbReference type="ARBA" id="ARBA00008017"/>
    </source>
</evidence>
<evidence type="ECO:0000256" key="5">
    <source>
        <dbReference type="ARBA" id="ARBA00022989"/>
    </source>
</evidence>
<keyword evidence="5 7" id="KW-1133">Transmembrane helix</keyword>
<dbReference type="Proteomes" id="UP000190092">
    <property type="component" value="Unassembled WGS sequence"/>
</dbReference>
<feature type="transmembrane region" description="Helical" evidence="7">
    <location>
        <begin position="191"/>
        <end position="215"/>
    </location>
</feature>
<organism evidence="11 12">
    <name type="scientific">Enhydrobacter aerosaccus</name>
    <dbReference type="NCBI Taxonomy" id="225324"/>
    <lineage>
        <taxon>Bacteria</taxon>
        <taxon>Pseudomonadati</taxon>
        <taxon>Pseudomonadota</taxon>
        <taxon>Alphaproteobacteria</taxon>
        <taxon>Hyphomicrobiales</taxon>
        <taxon>Enhydrobacter</taxon>
    </lineage>
</organism>
<feature type="transmembrane region" description="Helical" evidence="7">
    <location>
        <begin position="221"/>
        <end position="242"/>
    </location>
</feature>
<keyword evidence="3" id="KW-1003">Cell membrane</keyword>
<feature type="chain" id="PRO_5012165236" evidence="8">
    <location>
        <begin position="21"/>
        <end position="660"/>
    </location>
</feature>
<feature type="transmembrane region" description="Helical" evidence="7">
    <location>
        <begin position="344"/>
        <end position="365"/>
    </location>
</feature>
<dbReference type="Gene3D" id="3.30.70.100">
    <property type="match status" value="1"/>
</dbReference>
<feature type="transmembrane region" description="Helical" evidence="7">
    <location>
        <begin position="70"/>
        <end position="90"/>
    </location>
</feature>
<proteinExistence type="inferred from homology"/>
<evidence type="ECO:0000313" key="12">
    <source>
        <dbReference type="Proteomes" id="UP000190092"/>
    </source>
</evidence>
<accession>A0A1T4RIC7</accession>
<evidence type="ECO:0000256" key="7">
    <source>
        <dbReference type="SAM" id="Phobius"/>
    </source>
</evidence>
<feature type="domain" description="Mechanosensitive ion channel transmembrane helices 2/3" evidence="10">
    <location>
        <begin position="441"/>
        <end position="478"/>
    </location>
</feature>
<evidence type="ECO:0000256" key="1">
    <source>
        <dbReference type="ARBA" id="ARBA00004651"/>
    </source>
</evidence>
<feature type="domain" description="Mechanosensitive ion channel MscS" evidence="9">
    <location>
        <begin position="480"/>
        <end position="544"/>
    </location>
</feature>
<dbReference type="SUPFAM" id="SSF82861">
    <property type="entry name" value="Mechanosensitive channel protein MscS (YggB), transmembrane region"/>
    <property type="match status" value="1"/>
</dbReference>
<evidence type="ECO:0000259" key="10">
    <source>
        <dbReference type="Pfam" id="PF21088"/>
    </source>
</evidence>
<keyword evidence="4 7" id="KW-0812">Transmembrane</keyword>
<feature type="transmembrane region" description="Helical" evidence="7">
    <location>
        <begin position="151"/>
        <end position="171"/>
    </location>
</feature>
<dbReference type="Gene3D" id="2.30.30.60">
    <property type="match status" value="1"/>
</dbReference>
<comment type="subcellular location">
    <subcellularLocation>
        <location evidence="1">Cell membrane</location>
        <topology evidence="1">Multi-pass membrane protein</topology>
    </subcellularLocation>
</comment>
<gene>
    <name evidence="11" type="ORF">SAMN02745126_03833</name>
</gene>
<feature type="transmembrane region" description="Helical" evidence="7">
    <location>
        <begin position="273"/>
        <end position="293"/>
    </location>
</feature>